<reference evidence="1" key="1">
    <citation type="submission" date="2019-08" db="EMBL/GenBank/DDBJ databases">
        <title>Phocoena sinus (Vaquita) genome, mPhoSin1, primary haplotype.</title>
        <authorList>
            <person name="Morin P."/>
            <person name="Mountcastle J."/>
            <person name="Fungtammasan C."/>
            <person name="Rhie A."/>
            <person name="Rojas-Bracho L."/>
            <person name="Smith C.R."/>
            <person name="Taylor B.L."/>
            <person name="Gulland F.M.D."/>
            <person name="Musser W."/>
            <person name="Houck M."/>
            <person name="Haase B."/>
            <person name="Paez S."/>
            <person name="Howe K."/>
            <person name="Torrance J."/>
            <person name="Formenti G."/>
            <person name="Phillippy A."/>
            <person name="Ryder O."/>
            <person name="Jarvis E.D."/>
            <person name="Fedrigo O."/>
        </authorList>
    </citation>
    <scope>NUCLEOTIDE SEQUENCE [LARGE SCALE GENOMIC DNA]</scope>
</reference>
<dbReference type="Proteomes" id="UP000694554">
    <property type="component" value="Chromosome 11"/>
</dbReference>
<reference evidence="1" key="3">
    <citation type="submission" date="2025-09" db="UniProtKB">
        <authorList>
            <consortium name="Ensembl"/>
        </authorList>
    </citation>
    <scope>IDENTIFICATION</scope>
</reference>
<evidence type="ECO:0000313" key="1">
    <source>
        <dbReference type="Ensembl" id="ENSPSNP00000008245.1"/>
    </source>
</evidence>
<protein>
    <submittedName>
        <fullName evidence="1">Uncharacterized protein</fullName>
    </submittedName>
</protein>
<dbReference type="GeneTree" id="ENSGT01150000286925"/>
<sequence>IFTIARRWKQLKCPSLDEWIKKMWHIYTMEYYSAIKWNETELFVVRWMDLESVIQSEVSQKEKDKYCMLTHIYGI</sequence>
<keyword evidence="2" id="KW-1185">Reference proteome</keyword>
<dbReference type="AlphaFoldDB" id="A0A8C9E084"/>
<reference evidence="1" key="2">
    <citation type="submission" date="2025-08" db="UniProtKB">
        <authorList>
            <consortium name="Ensembl"/>
        </authorList>
    </citation>
    <scope>IDENTIFICATION</scope>
</reference>
<dbReference type="Ensembl" id="ENSPSNT00000009332.1">
    <property type="protein sequence ID" value="ENSPSNP00000008245.1"/>
    <property type="gene ID" value="ENSPSNG00000006097.1"/>
</dbReference>
<accession>A0A8C9E084</accession>
<proteinExistence type="predicted"/>
<name>A0A8C9E084_PHOSS</name>
<organism evidence="1 2">
    <name type="scientific">Phocoena sinus</name>
    <name type="common">Vaquita</name>
    <dbReference type="NCBI Taxonomy" id="42100"/>
    <lineage>
        <taxon>Eukaryota</taxon>
        <taxon>Metazoa</taxon>
        <taxon>Chordata</taxon>
        <taxon>Craniata</taxon>
        <taxon>Vertebrata</taxon>
        <taxon>Euteleostomi</taxon>
        <taxon>Mammalia</taxon>
        <taxon>Eutheria</taxon>
        <taxon>Laurasiatheria</taxon>
        <taxon>Artiodactyla</taxon>
        <taxon>Whippomorpha</taxon>
        <taxon>Cetacea</taxon>
        <taxon>Odontoceti</taxon>
        <taxon>Phocoenidae</taxon>
        <taxon>Phocoena</taxon>
    </lineage>
</organism>
<evidence type="ECO:0000313" key="2">
    <source>
        <dbReference type="Proteomes" id="UP000694554"/>
    </source>
</evidence>